<dbReference type="SUPFAM" id="SSF53756">
    <property type="entry name" value="UDP-Glycosyltransferase/glycogen phosphorylase"/>
    <property type="match status" value="1"/>
</dbReference>
<dbReference type="Gene3D" id="3.40.50.2000">
    <property type="entry name" value="Glycogen Phosphorylase B"/>
    <property type="match status" value="1"/>
</dbReference>
<protein>
    <recommendedName>
        <fullName evidence="3">Glycosyltransferase</fullName>
    </recommendedName>
</protein>
<organism evidence="1 2">
    <name type="scientific">Arthrobacter stackebrandtii</name>
    <dbReference type="NCBI Taxonomy" id="272161"/>
    <lineage>
        <taxon>Bacteria</taxon>
        <taxon>Bacillati</taxon>
        <taxon>Actinomycetota</taxon>
        <taxon>Actinomycetes</taxon>
        <taxon>Micrococcales</taxon>
        <taxon>Micrococcaceae</taxon>
        <taxon>Arthrobacter</taxon>
    </lineage>
</organism>
<accession>A0ABS4YZG0</accession>
<gene>
    <name evidence="1" type="ORF">JOF48_002989</name>
</gene>
<dbReference type="Proteomes" id="UP000711614">
    <property type="component" value="Unassembled WGS sequence"/>
</dbReference>
<keyword evidence="2" id="KW-1185">Reference proteome</keyword>
<proteinExistence type="predicted"/>
<name>A0ABS4YZG0_9MICC</name>
<dbReference type="RefSeq" id="WP_209681918.1">
    <property type="nucleotide sequence ID" value="NZ_JAGIOI010000001.1"/>
</dbReference>
<evidence type="ECO:0008006" key="3">
    <source>
        <dbReference type="Google" id="ProtNLM"/>
    </source>
</evidence>
<evidence type="ECO:0000313" key="1">
    <source>
        <dbReference type="EMBL" id="MBP2414190.1"/>
    </source>
</evidence>
<dbReference type="EMBL" id="JAGIOI010000001">
    <property type="protein sequence ID" value="MBP2414190.1"/>
    <property type="molecule type" value="Genomic_DNA"/>
</dbReference>
<sequence>MPFAGHLASVLPVAAGLVRAGHDVRVYTGAAYRDDVLAAGATWLGWVHAADFDENNLAATFPALAGRKGPRQLMANLEHLFIRTGAGQFRDLQGAWAARPWDVLLADTLSTGAVLAAEATGCRWASLSVTPLALPGPGLPPQGLALRPARGPAGRIRDVLWRGAYTLLTAPCTGPTTKPGTTPACRLPGFGSTPRGSPPRWSVSLAPLNWTVRGRCRRASTMWGWSTRRPWKTGPRRRGGMPCWPIPGRWSTSPRGRKTLTRPT</sequence>
<reference evidence="1 2" key="1">
    <citation type="submission" date="2021-03" db="EMBL/GenBank/DDBJ databases">
        <title>Sequencing the genomes of 1000 actinobacteria strains.</title>
        <authorList>
            <person name="Klenk H.-P."/>
        </authorList>
    </citation>
    <scope>NUCLEOTIDE SEQUENCE [LARGE SCALE GENOMIC DNA]</scope>
    <source>
        <strain evidence="1 2">DSM 16005</strain>
    </source>
</reference>
<comment type="caution">
    <text evidence="1">The sequence shown here is derived from an EMBL/GenBank/DDBJ whole genome shotgun (WGS) entry which is preliminary data.</text>
</comment>
<evidence type="ECO:0000313" key="2">
    <source>
        <dbReference type="Proteomes" id="UP000711614"/>
    </source>
</evidence>